<feature type="domain" description="Protein kinase" evidence="3">
    <location>
        <begin position="1"/>
        <end position="198"/>
    </location>
</feature>
<protein>
    <submittedName>
        <fullName evidence="4">Inactive protein kinase</fullName>
    </submittedName>
</protein>
<dbReference type="EMBL" id="SWLB01000015">
    <property type="protein sequence ID" value="KAF3328653.1"/>
    <property type="molecule type" value="Genomic_DNA"/>
</dbReference>
<dbReference type="SUPFAM" id="SSF56112">
    <property type="entry name" value="Protein kinase-like (PK-like)"/>
    <property type="match status" value="1"/>
</dbReference>
<dbReference type="Gene3D" id="3.30.200.20">
    <property type="entry name" value="Phosphorylase Kinase, domain 1"/>
    <property type="match status" value="1"/>
</dbReference>
<proteinExistence type="predicted"/>
<organism evidence="4 5">
    <name type="scientific">Carex littledalei</name>
    <dbReference type="NCBI Taxonomy" id="544730"/>
    <lineage>
        <taxon>Eukaryota</taxon>
        <taxon>Viridiplantae</taxon>
        <taxon>Streptophyta</taxon>
        <taxon>Embryophyta</taxon>
        <taxon>Tracheophyta</taxon>
        <taxon>Spermatophyta</taxon>
        <taxon>Magnoliopsida</taxon>
        <taxon>Liliopsida</taxon>
        <taxon>Poales</taxon>
        <taxon>Cyperaceae</taxon>
        <taxon>Cyperoideae</taxon>
        <taxon>Cariceae</taxon>
        <taxon>Carex</taxon>
        <taxon>Carex subgen. Euthyceras</taxon>
    </lineage>
</organism>
<comment type="caution">
    <text evidence="4">The sequence shown here is derived from an EMBL/GenBank/DDBJ whole genome shotgun (WGS) entry which is preliminary data.</text>
</comment>
<evidence type="ECO:0000313" key="4">
    <source>
        <dbReference type="EMBL" id="KAF3328653.1"/>
    </source>
</evidence>
<keyword evidence="4" id="KW-0808">Transferase</keyword>
<dbReference type="InterPro" id="IPR011009">
    <property type="entry name" value="Kinase-like_dom_sf"/>
</dbReference>
<dbReference type="Gene3D" id="1.10.510.10">
    <property type="entry name" value="Transferase(Phosphotransferase) domain 1"/>
    <property type="match status" value="1"/>
</dbReference>
<evidence type="ECO:0000256" key="2">
    <source>
        <dbReference type="ARBA" id="ARBA00022840"/>
    </source>
</evidence>
<evidence type="ECO:0000256" key="1">
    <source>
        <dbReference type="ARBA" id="ARBA00022741"/>
    </source>
</evidence>
<keyword evidence="2" id="KW-0067">ATP-binding</keyword>
<dbReference type="PANTHER" id="PTHR27001">
    <property type="entry name" value="OS01G0253100 PROTEIN"/>
    <property type="match status" value="1"/>
</dbReference>
<keyword evidence="1" id="KW-0547">Nucleotide-binding</keyword>
<dbReference type="PROSITE" id="PS50011">
    <property type="entry name" value="PROTEIN_KINASE_DOM"/>
    <property type="match status" value="1"/>
</dbReference>
<dbReference type="GO" id="GO:0004672">
    <property type="term" value="F:protein kinase activity"/>
    <property type="evidence" value="ECO:0007669"/>
    <property type="project" value="InterPro"/>
</dbReference>
<dbReference type="OrthoDB" id="4062651at2759"/>
<reference evidence="4" key="1">
    <citation type="submission" date="2020-01" db="EMBL/GenBank/DDBJ databases">
        <title>Genome sequence of Kobresia littledalei, the first chromosome-level genome in the family Cyperaceae.</title>
        <authorList>
            <person name="Qu G."/>
        </authorList>
    </citation>
    <scope>NUCLEOTIDE SEQUENCE</scope>
    <source>
        <strain evidence="4">C.B.Clarke</strain>
        <tissue evidence="4">Leaf</tissue>
    </source>
</reference>
<gene>
    <name evidence="4" type="ORF">FCM35_KLT05731</name>
</gene>
<dbReference type="GO" id="GO:0005886">
    <property type="term" value="C:plasma membrane"/>
    <property type="evidence" value="ECO:0007669"/>
    <property type="project" value="TreeGrafter"/>
</dbReference>
<accession>A0A833QUF0</accession>
<dbReference type="InterPro" id="IPR000719">
    <property type="entry name" value="Prot_kinase_dom"/>
</dbReference>
<dbReference type="AlphaFoldDB" id="A0A833QUF0"/>
<dbReference type="PANTHER" id="PTHR27001:SF538">
    <property type="entry name" value="OS02G0227500 PROTEIN"/>
    <property type="match status" value="1"/>
</dbReference>
<sequence>MEPTHSKPEIEQNIMESLFNVNEEMHGYHEFTKVAQHNWELHPMAVSATRGRNLNVAAFEFSRGNRSHASCLSEKARHVNVVSLIGYCTENNARLCVFELCETEIWKDSPCECYSGLVVFGPDQPGNDHVDLDAETGTAGYANPDCYGAGPFVSQRTDVYSFGVVVLEMVTSQMAYNAGDMITCTWPLLQLRELLPEG</sequence>
<keyword evidence="5" id="KW-1185">Reference proteome</keyword>
<dbReference type="Proteomes" id="UP000623129">
    <property type="component" value="Unassembled WGS sequence"/>
</dbReference>
<evidence type="ECO:0000313" key="5">
    <source>
        <dbReference type="Proteomes" id="UP000623129"/>
    </source>
</evidence>
<keyword evidence="4" id="KW-0418">Kinase</keyword>
<dbReference type="GO" id="GO:0005524">
    <property type="term" value="F:ATP binding"/>
    <property type="evidence" value="ECO:0007669"/>
    <property type="project" value="UniProtKB-KW"/>
</dbReference>
<evidence type="ECO:0000259" key="3">
    <source>
        <dbReference type="PROSITE" id="PS50011"/>
    </source>
</evidence>
<name>A0A833QUF0_9POAL</name>